<feature type="compositionally biased region" description="Basic and acidic residues" evidence="1">
    <location>
        <begin position="194"/>
        <end position="216"/>
    </location>
</feature>
<sequence length="244" mass="27680">MKALTDILARAKGEITGTVEHDEDKLIEFQRQVDFYQWHAIGYHEGEIGARARTAWDYYHQLLPKPIVEGSSKQVMPVVMNTVDGVLAELTSTFTSGEEVVKFAPQDTSDSLAALAATKMVNKILLHENDGYRALHDCFKDALVTRNGFIKHYWNKKKEVVVEEFEDLTKDEFDAYLAGIQGELAELEVDETKSTKINEDGTEEKVAQLPDEKETPEGQETYSGRVTYYKTKEGVEVMYVPFEE</sequence>
<reference evidence="2" key="1">
    <citation type="submission" date="2022-08" db="EMBL/GenBank/DDBJ databases">
        <authorList>
            <person name="Deng Y."/>
            <person name="Han X.-F."/>
            <person name="Zhang Y.-Q."/>
        </authorList>
    </citation>
    <scope>NUCLEOTIDE SEQUENCE</scope>
    <source>
        <strain evidence="2">CPCC 203386</strain>
    </source>
</reference>
<dbReference type="InterPro" id="IPR056909">
    <property type="entry name" value="SU10_portal"/>
</dbReference>
<evidence type="ECO:0000313" key="3">
    <source>
        <dbReference type="Proteomes" id="UP001165586"/>
    </source>
</evidence>
<comment type="caution">
    <text evidence="2">The sequence shown here is derived from an EMBL/GenBank/DDBJ whole genome shotgun (WGS) entry which is preliminary data.</text>
</comment>
<feature type="region of interest" description="Disordered" evidence="1">
    <location>
        <begin position="194"/>
        <end position="222"/>
    </location>
</feature>
<organism evidence="2 3">
    <name type="scientific">Herbiconiux daphne</name>
    <dbReference type="NCBI Taxonomy" id="2970914"/>
    <lineage>
        <taxon>Bacteria</taxon>
        <taxon>Bacillati</taxon>
        <taxon>Actinomycetota</taxon>
        <taxon>Actinomycetes</taxon>
        <taxon>Micrococcales</taxon>
        <taxon>Microbacteriaceae</taxon>
        <taxon>Herbiconiux</taxon>
    </lineage>
</organism>
<gene>
    <name evidence="2" type="ORF">N1032_23195</name>
</gene>
<feature type="non-terminal residue" evidence="2">
    <location>
        <position position="244"/>
    </location>
</feature>
<evidence type="ECO:0000256" key="1">
    <source>
        <dbReference type="SAM" id="MobiDB-lite"/>
    </source>
</evidence>
<protein>
    <submittedName>
        <fullName evidence="2">Uncharacterized protein</fullName>
    </submittedName>
</protein>
<dbReference type="Pfam" id="PF23899">
    <property type="entry name" value="SU10_portal"/>
    <property type="match status" value="1"/>
</dbReference>
<keyword evidence="3" id="KW-1185">Reference proteome</keyword>
<dbReference type="EMBL" id="JANLCJ010000092">
    <property type="protein sequence ID" value="MCS5736639.1"/>
    <property type="molecule type" value="Genomic_DNA"/>
</dbReference>
<evidence type="ECO:0000313" key="2">
    <source>
        <dbReference type="EMBL" id="MCS5736639.1"/>
    </source>
</evidence>
<accession>A0ABT2H9M0</accession>
<proteinExistence type="predicted"/>
<dbReference type="Proteomes" id="UP001165586">
    <property type="component" value="Unassembled WGS sequence"/>
</dbReference>
<name>A0ABT2H9M0_9MICO</name>